<proteinExistence type="predicted"/>
<sequence>MSDSQVARKTRNPHHAIRVLFNTLKNAFEPAGTKPKFRELPATVSFTDPAGTEPHDRFKGVRVNLTLDQWQTPLSLKLRGLATFAPEEGSGNSLLSMVCEIPNGTMKGLRFHDPNTKDSPEATQTKLHQVVLVWETAEGFKARISRDFLERYSRQL</sequence>
<protein>
    <submittedName>
        <fullName evidence="1">Uncharacterized protein</fullName>
    </submittedName>
</protein>
<gene>
    <name evidence="1" type="ORF">A2419_02845</name>
</gene>
<organism evidence="1 2">
    <name type="scientific">Candidatus Adlerbacteria bacterium RIFOXYC1_FULL_48_26</name>
    <dbReference type="NCBI Taxonomy" id="1797247"/>
    <lineage>
        <taxon>Bacteria</taxon>
        <taxon>Candidatus Adleribacteriota</taxon>
    </lineage>
</organism>
<name>A0A1F4Y3Q2_9BACT</name>
<accession>A0A1F4Y3Q2</accession>
<dbReference type="Proteomes" id="UP000176568">
    <property type="component" value="Unassembled WGS sequence"/>
</dbReference>
<dbReference type="STRING" id="1797247.A2419_02845"/>
<dbReference type="AlphaFoldDB" id="A0A1F4Y3Q2"/>
<evidence type="ECO:0000313" key="1">
    <source>
        <dbReference type="EMBL" id="OGC88579.1"/>
    </source>
</evidence>
<reference evidence="1 2" key="1">
    <citation type="journal article" date="2016" name="Nat. Commun.">
        <title>Thousands of microbial genomes shed light on interconnected biogeochemical processes in an aquifer system.</title>
        <authorList>
            <person name="Anantharaman K."/>
            <person name="Brown C.T."/>
            <person name="Hug L.A."/>
            <person name="Sharon I."/>
            <person name="Castelle C.J."/>
            <person name="Probst A.J."/>
            <person name="Thomas B.C."/>
            <person name="Singh A."/>
            <person name="Wilkins M.J."/>
            <person name="Karaoz U."/>
            <person name="Brodie E.L."/>
            <person name="Williams K.H."/>
            <person name="Hubbard S.S."/>
            <person name="Banfield J.F."/>
        </authorList>
    </citation>
    <scope>NUCLEOTIDE SEQUENCE [LARGE SCALE GENOMIC DNA]</scope>
</reference>
<evidence type="ECO:0000313" key="2">
    <source>
        <dbReference type="Proteomes" id="UP000176568"/>
    </source>
</evidence>
<dbReference type="EMBL" id="MEXB01000007">
    <property type="protein sequence ID" value="OGC88579.1"/>
    <property type="molecule type" value="Genomic_DNA"/>
</dbReference>
<comment type="caution">
    <text evidence="1">The sequence shown here is derived from an EMBL/GenBank/DDBJ whole genome shotgun (WGS) entry which is preliminary data.</text>
</comment>